<proteinExistence type="predicted"/>
<dbReference type="RefSeq" id="WP_090399621.1">
    <property type="nucleotide sequence ID" value="NZ_FNEN01000019.1"/>
</dbReference>
<dbReference type="Gene3D" id="6.10.80.10">
    <property type="entry name" value="Hexameric tyrosine-coordinated heme protein (HTHP)"/>
    <property type="match status" value="1"/>
</dbReference>
<evidence type="ECO:0000313" key="2">
    <source>
        <dbReference type="Proteomes" id="UP000198853"/>
    </source>
</evidence>
<name>A0A1G8RPF4_9BACI</name>
<dbReference type="InterPro" id="IPR021111">
    <property type="entry name" value="Hexamer_Tyr-coord_heme_pr_HTHP"/>
</dbReference>
<protein>
    <submittedName>
        <fullName evidence="1">Hexameric tyrosine-coordinated heme protein (HTHP)</fullName>
    </submittedName>
</protein>
<reference evidence="1 2" key="1">
    <citation type="submission" date="2016-10" db="EMBL/GenBank/DDBJ databases">
        <authorList>
            <person name="de Groot N.N."/>
        </authorList>
    </citation>
    <scope>NUCLEOTIDE SEQUENCE [LARGE SCALE GENOMIC DNA]</scope>
    <source>
        <strain evidence="1 2">DSM 21771</strain>
    </source>
</reference>
<organism evidence="1 2">
    <name type="scientific">Natribacillus halophilus</name>
    <dbReference type="NCBI Taxonomy" id="549003"/>
    <lineage>
        <taxon>Bacteria</taxon>
        <taxon>Bacillati</taxon>
        <taxon>Bacillota</taxon>
        <taxon>Bacilli</taxon>
        <taxon>Bacillales</taxon>
        <taxon>Bacillaceae</taxon>
        <taxon>Natribacillus</taxon>
    </lineage>
</organism>
<accession>A0A1G8RPF4</accession>
<dbReference type="AlphaFoldDB" id="A0A1G8RPF4"/>
<dbReference type="OrthoDB" id="72286at2"/>
<sequence>MSNDQLQTLQTKTPEEGFELAVKLSQHGVEVTQTSEEIRQMLRPVYARNADSLIAVSQVIAIHFQTIAAANNYWTVRTPQYWRRPPQYWY</sequence>
<keyword evidence="2" id="KW-1185">Reference proteome</keyword>
<gene>
    <name evidence="1" type="ORF">SAMN04488123_11945</name>
</gene>
<dbReference type="InterPro" id="IPR038125">
    <property type="entry name" value="HTHP_sf"/>
</dbReference>
<dbReference type="EMBL" id="FNEN01000019">
    <property type="protein sequence ID" value="SDJ18861.1"/>
    <property type="molecule type" value="Genomic_DNA"/>
</dbReference>
<dbReference type="Pfam" id="PF11534">
    <property type="entry name" value="HTHP"/>
    <property type="match status" value="1"/>
</dbReference>
<evidence type="ECO:0000313" key="1">
    <source>
        <dbReference type="EMBL" id="SDJ18861.1"/>
    </source>
</evidence>
<dbReference type="Proteomes" id="UP000198853">
    <property type="component" value="Unassembled WGS sequence"/>
</dbReference>